<feature type="transmembrane region" description="Helical" evidence="5">
    <location>
        <begin position="144"/>
        <end position="163"/>
    </location>
</feature>
<comment type="subcellular location">
    <subcellularLocation>
        <location evidence="1">Membrane</location>
        <topology evidence="1">Multi-pass membrane protein</topology>
    </subcellularLocation>
</comment>
<evidence type="ECO:0000259" key="6">
    <source>
        <dbReference type="PROSITE" id="PS50850"/>
    </source>
</evidence>
<feature type="transmembrane region" description="Helical" evidence="5">
    <location>
        <begin position="47"/>
        <end position="72"/>
    </location>
</feature>
<dbReference type="EMBL" id="JABCKV010000072">
    <property type="protein sequence ID" value="KAG5644379.1"/>
    <property type="molecule type" value="Genomic_DNA"/>
</dbReference>
<keyword evidence="3 5" id="KW-1133">Transmembrane helix</keyword>
<comment type="caution">
    <text evidence="7">The sequence shown here is derived from an EMBL/GenBank/DDBJ whole genome shotgun (WGS) entry which is preliminary data.</text>
</comment>
<dbReference type="PROSITE" id="PS50850">
    <property type="entry name" value="MFS"/>
    <property type="match status" value="1"/>
</dbReference>
<evidence type="ECO:0000313" key="8">
    <source>
        <dbReference type="Proteomes" id="UP000775547"/>
    </source>
</evidence>
<feature type="transmembrane region" description="Helical" evidence="5">
    <location>
        <begin position="79"/>
        <end position="99"/>
    </location>
</feature>
<dbReference type="OrthoDB" id="2261376at2759"/>
<feature type="domain" description="Major facilitator superfamily (MFS) profile" evidence="6">
    <location>
        <begin position="1"/>
        <end position="205"/>
    </location>
</feature>
<reference evidence="7" key="1">
    <citation type="submission" date="2020-07" db="EMBL/GenBank/DDBJ databases">
        <authorList>
            <person name="Nieuwenhuis M."/>
            <person name="Van De Peppel L.J.J."/>
        </authorList>
    </citation>
    <scope>NUCLEOTIDE SEQUENCE</scope>
    <source>
        <strain evidence="7">AP01</strain>
        <tissue evidence="7">Mycelium</tissue>
    </source>
</reference>
<name>A0A9P7G5R7_9AGAR</name>
<dbReference type="GO" id="GO:0046943">
    <property type="term" value="F:carboxylic acid transmembrane transporter activity"/>
    <property type="evidence" value="ECO:0007669"/>
    <property type="project" value="TreeGrafter"/>
</dbReference>
<proteinExistence type="predicted"/>
<keyword evidence="2 5" id="KW-0812">Transmembrane</keyword>
<protein>
    <recommendedName>
        <fullName evidence="6">Major facilitator superfamily (MFS) profile domain-containing protein</fullName>
    </recommendedName>
</protein>
<reference evidence="7" key="2">
    <citation type="submission" date="2021-10" db="EMBL/GenBank/DDBJ databases">
        <title>Phylogenomics reveals ancestral predisposition of the termite-cultivated fungus Termitomyces towards a domesticated lifestyle.</title>
        <authorList>
            <person name="Auxier B."/>
            <person name="Grum-Grzhimaylo A."/>
            <person name="Cardenas M.E."/>
            <person name="Lodge J.D."/>
            <person name="Laessoe T."/>
            <person name="Pedersen O."/>
            <person name="Smith M.E."/>
            <person name="Kuyper T.W."/>
            <person name="Franco-Molano E.A."/>
            <person name="Baroni T.J."/>
            <person name="Aanen D.K."/>
        </authorList>
    </citation>
    <scope>NUCLEOTIDE SEQUENCE</scope>
    <source>
        <strain evidence="7">AP01</strain>
        <tissue evidence="7">Mycelium</tissue>
    </source>
</reference>
<evidence type="ECO:0000256" key="3">
    <source>
        <dbReference type="ARBA" id="ARBA00022989"/>
    </source>
</evidence>
<evidence type="ECO:0000256" key="1">
    <source>
        <dbReference type="ARBA" id="ARBA00004141"/>
    </source>
</evidence>
<gene>
    <name evidence="7" type="ORF">DXG03_008607</name>
</gene>
<dbReference type="PANTHER" id="PTHR23508:SF10">
    <property type="entry name" value="CARBOXYLIC ACID TRANSPORTER PROTEIN HOMOLOG"/>
    <property type="match status" value="1"/>
</dbReference>
<dbReference type="InterPro" id="IPR036259">
    <property type="entry name" value="MFS_trans_sf"/>
</dbReference>
<dbReference type="PANTHER" id="PTHR23508">
    <property type="entry name" value="CARBOXYLIC ACID TRANSPORTER PROTEIN HOMOLOG"/>
    <property type="match status" value="1"/>
</dbReference>
<sequence length="253" mass="28006">MTLFLTIRMRAVRPLFFDHRRQVIVFHFLQFFPLTRPKSITGSNKSLTVVFGWNVIINLFYIPGTLIGAFVVDYLTPKWTMITGLLFQAIIGFFMSGFYEHLTKHIAGFAVMYGIFQSFGEFGPGNNLGLLASKSSPTAVRGQFYGAAAAIGKIGAFIGTWIFPPIIDAFGGSDSVRGNTGPFWIGSGLAILSAIVTYFFINPLTVDGMEKEDIAFREYLEANGYDTSQMGLGEDTIVEEIDVKISEDEKEKA</sequence>
<dbReference type="SUPFAM" id="SSF103473">
    <property type="entry name" value="MFS general substrate transporter"/>
    <property type="match status" value="1"/>
</dbReference>
<dbReference type="Gene3D" id="1.20.1250.20">
    <property type="entry name" value="MFS general substrate transporter like domains"/>
    <property type="match status" value="1"/>
</dbReference>
<dbReference type="Proteomes" id="UP000775547">
    <property type="component" value="Unassembled WGS sequence"/>
</dbReference>
<feature type="transmembrane region" description="Helical" evidence="5">
    <location>
        <begin position="183"/>
        <end position="201"/>
    </location>
</feature>
<keyword evidence="8" id="KW-1185">Reference proteome</keyword>
<organism evidence="7 8">
    <name type="scientific">Asterophora parasitica</name>
    <dbReference type="NCBI Taxonomy" id="117018"/>
    <lineage>
        <taxon>Eukaryota</taxon>
        <taxon>Fungi</taxon>
        <taxon>Dikarya</taxon>
        <taxon>Basidiomycota</taxon>
        <taxon>Agaricomycotina</taxon>
        <taxon>Agaricomycetes</taxon>
        <taxon>Agaricomycetidae</taxon>
        <taxon>Agaricales</taxon>
        <taxon>Tricholomatineae</taxon>
        <taxon>Lyophyllaceae</taxon>
        <taxon>Asterophora</taxon>
    </lineage>
</organism>
<dbReference type="Pfam" id="PF00083">
    <property type="entry name" value="Sugar_tr"/>
    <property type="match status" value="1"/>
</dbReference>
<accession>A0A9P7G5R7</accession>
<dbReference type="AlphaFoldDB" id="A0A9P7G5R7"/>
<dbReference type="InterPro" id="IPR005828">
    <property type="entry name" value="MFS_sugar_transport-like"/>
</dbReference>
<evidence type="ECO:0000256" key="4">
    <source>
        <dbReference type="ARBA" id="ARBA00023136"/>
    </source>
</evidence>
<evidence type="ECO:0000256" key="5">
    <source>
        <dbReference type="SAM" id="Phobius"/>
    </source>
</evidence>
<evidence type="ECO:0000313" key="7">
    <source>
        <dbReference type="EMBL" id="KAG5644379.1"/>
    </source>
</evidence>
<evidence type="ECO:0000256" key="2">
    <source>
        <dbReference type="ARBA" id="ARBA00022692"/>
    </source>
</evidence>
<dbReference type="GO" id="GO:0005886">
    <property type="term" value="C:plasma membrane"/>
    <property type="evidence" value="ECO:0007669"/>
    <property type="project" value="TreeGrafter"/>
</dbReference>
<keyword evidence="4 5" id="KW-0472">Membrane</keyword>
<dbReference type="InterPro" id="IPR020846">
    <property type="entry name" value="MFS_dom"/>
</dbReference>